<evidence type="ECO:0000313" key="6">
    <source>
        <dbReference type="EMBL" id="KAF4076227.1"/>
    </source>
</evidence>
<proteinExistence type="inferred from homology"/>
<dbReference type="Gene3D" id="3.40.630.10">
    <property type="entry name" value="Zn peptidases"/>
    <property type="match status" value="1"/>
</dbReference>
<organism evidence="6 7">
    <name type="scientific">Ameiurus melas</name>
    <name type="common">Black bullhead</name>
    <name type="synonym">Silurus melas</name>
    <dbReference type="NCBI Taxonomy" id="219545"/>
    <lineage>
        <taxon>Eukaryota</taxon>
        <taxon>Metazoa</taxon>
        <taxon>Chordata</taxon>
        <taxon>Craniata</taxon>
        <taxon>Vertebrata</taxon>
        <taxon>Euteleostomi</taxon>
        <taxon>Actinopterygii</taxon>
        <taxon>Neopterygii</taxon>
        <taxon>Teleostei</taxon>
        <taxon>Ostariophysi</taxon>
        <taxon>Siluriformes</taxon>
        <taxon>Ictaluridae</taxon>
        <taxon>Ameiurus</taxon>
    </lineage>
</organism>
<dbReference type="InterPro" id="IPR011650">
    <property type="entry name" value="Peptidase_M20_dimer"/>
</dbReference>
<dbReference type="InterPro" id="IPR051458">
    <property type="entry name" value="Cyt/Met_Dipeptidase"/>
</dbReference>
<comment type="caution">
    <text evidence="6">The sequence shown here is derived from an EMBL/GenBank/DDBJ whole genome shotgun (WGS) entry which is preliminary data.</text>
</comment>
<evidence type="ECO:0000256" key="4">
    <source>
        <dbReference type="ARBA" id="ARBA00022801"/>
    </source>
</evidence>
<evidence type="ECO:0000256" key="1">
    <source>
        <dbReference type="ARBA" id="ARBA00006247"/>
    </source>
</evidence>
<dbReference type="PANTHER" id="PTHR43270:SF1">
    <property type="entry name" value="BETA-ALA-HIS DIPEPTIDASE"/>
    <property type="match status" value="1"/>
</dbReference>
<dbReference type="InterPro" id="IPR001261">
    <property type="entry name" value="ArgE/DapE_CS"/>
</dbReference>
<dbReference type="GO" id="GO:0046872">
    <property type="term" value="F:metal ion binding"/>
    <property type="evidence" value="ECO:0007669"/>
    <property type="project" value="UniProtKB-KW"/>
</dbReference>
<dbReference type="EMBL" id="JAAGNN010000020">
    <property type="protein sequence ID" value="KAF4076227.1"/>
    <property type="molecule type" value="Genomic_DNA"/>
</dbReference>
<dbReference type="Gene3D" id="3.30.70.360">
    <property type="match status" value="1"/>
</dbReference>
<sequence length="569" mass="63890">MSPGVLRRNRFRSYFLWFHLLPHSDHILFSSNGHAASCALHGRIRHVLQGSRTATSVFQTFPCSLQRKNISSVVLEGEEDPHQSSELPLLNAMRCVCVCVVVLVVLGARVNSFRFNELIDYVNKHQEEYVQTLRDWVSIESDSSDATKRTELQRVMGVVEEKLRGMKGNVDVVDVGTQRLDDGSIIPLPKVVTAEFGDDVNKHTVCVYGHVDIQPARREDGWATDPYNLTEINGNLYGRGASDNKGPVLAWIHAVEAYKALDIELPVNVKFLIEGMEETGSNGLDALVEAQKDKFFSDVDYIIISDCIWKSTRPALTYGTRGNCYFTAQVSTNSLLTFIYYTLISASGQILIPGVADAVTNFTEEERKIYEEVSFDMENYKSNIGVDRLMYDNKVDLLAHLWRFPTVSIHGIEGAFSGPRSKTVIPAKVTGKFSIRQVPNMDPAVVEKQVTDHLHAVFEQRKSPNKLTVSMIIAAKPWLADPKHALYEAGKRAVKRVFHVGPEMIREGGTIPIARTFQDVTNKYIIMLPIGGFDDGLHSQNEKISRYNYIEGTKLFIAYLQEVSLIKDN</sequence>
<reference evidence="6 7" key="1">
    <citation type="submission" date="2020-02" db="EMBL/GenBank/DDBJ databases">
        <title>A chromosome-scale genome assembly of the black bullhead catfish (Ameiurus melas).</title>
        <authorList>
            <person name="Wen M."/>
            <person name="Zham M."/>
            <person name="Cabau C."/>
            <person name="Klopp C."/>
            <person name="Donnadieu C."/>
            <person name="Roques C."/>
            <person name="Bouchez O."/>
            <person name="Lampietro C."/>
            <person name="Jouanno E."/>
            <person name="Herpin A."/>
            <person name="Louis A."/>
            <person name="Berthelot C."/>
            <person name="Parey E."/>
            <person name="Roest-Crollius H."/>
            <person name="Braasch I."/>
            <person name="Postlethwait J."/>
            <person name="Robinson-Rechavi M."/>
            <person name="Echchiki A."/>
            <person name="Begum T."/>
            <person name="Montfort J."/>
            <person name="Schartl M."/>
            <person name="Bobe J."/>
            <person name="Guiguen Y."/>
        </authorList>
    </citation>
    <scope>NUCLEOTIDE SEQUENCE [LARGE SCALE GENOMIC DNA]</scope>
    <source>
        <strain evidence="6">M_S1</strain>
        <tissue evidence="6">Blood</tissue>
    </source>
</reference>
<dbReference type="CDD" id="cd05676">
    <property type="entry name" value="M20_dipept_like_CNDP"/>
    <property type="match status" value="1"/>
</dbReference>
<dbReference type="GO" id="GO:0016805">
    <property type="term" value="F:dipeptidase activity"/>
    <property type="evidence" value="ECO:0007669"/>
    <property type="project" value="TreeGrafter"/>
</dbReference>
<dbReference type="AlphaFoldDB" id="A0A7J6A2T5"/>
<dbReference type="GO" id="GO:0006508">
    <property type="term" value="P:proteolysis"/>
    <property type="evidence" value="ECO:0007669"/>
    <property type="project" value="UniProtKB-KW"/>
</dbReference>
<keyword evidence="4" id="KW-0378">Hydrolase</keyword>
<dbReference type="GO" id="GO:0005829">
    <property type="term" value="C:cytosol"/>
    <property type="evidence" value="ECO:0007669"/>
    <property type="project" value="TreeGrafter"/>
</dbReference>
<name>A0A7J6A2T5_AMEME</name>
<dbReference type="SUPFAM" id="SSF53187">
    <property type="entry name" value="Zn-dependent exopeptidases"/>
    <property type="match status" value="1"/>
</dbReference>
<comment type="similarity">
    <text evidence="1">Belongs to the peptidase M20A family.</text>
</comment>
<gene>
    <name evidence="6" type="ORF">AMELA_G00227780</name>
</gene>
<dbReference type="PANTHER" id="PTHR43270">
    <property type="entry name" value="BETA-ALA-HIS DIPEPTIDASE"/>
    <property type="match status" value="1"/>
</dbReference>
<keyword evidence="7" id="KW-1185">Reference proteome</keyword>
<evidence type="ECO:0000259" key="5">
    <source>
        <dbReference type="Pfam" id="PF07687"/>
    </source>
</evidence>
<protein>
    <recommendedName>
        <fullName evidence="5">Peptidase M20 dimerisation domain-containing protein</fullName>
    </recommendedName>
</protein>
<evidence type="ECO:0000256" key="3">
    <source>
        <dbReference type="ARBA" id="ARBA00022723"/>
    </source>
</evidence>
<keyword evidence="3" id="KW-0479">Metal-binding</keyword>
<feature type="domain" description="Peptidase M20 dimerisation" evidence="5">
    <location>
        <begin position="385"/>
        <end position="459"/>
    </location>
</feature>
<dbReference type="Pfam" id="PF01546">
    <property type="entry name" value="Peptidase_M20"/>
    <property type="match status" value="1"/>
</dbReference>
<accession>A0A7J6A2T5</accession>
<dbReference type="InterPro" id="IPR002933">
    <property type="entry name" value="Peptidase_M20"/>
</dbReference>
<dbReference type="Proteomes" id="UP000593565">
    <property type="component" value="Unassembled WGS sequence"/>
</dbReference>
<dbReference type="Pfam" id="PF07687">
    <property type="entry name" value="M20_dimer"/>
    <property type="match status" value="1"/>
</dbReference>
<dbReference type="PROSITE" id="PS00759">
    <property type="entry name" value="ARGE_DAPE_CPG2_2"/>
    <property type="match status" value="1"/>
</dbReference>
<evidence type="ECO:0000313" key="7">
    <source>
        <dbReference type="Proteomes" id="UP000593565"/>
    </source>
</evidence>
<evidence type="ECO:0000256" key="2">
    <source>
        <dbReference type="ARBA" id="ARBA00022670"/>
    </source>
</evidence>
<keyword evidence="2" id="KW-0645">Protease</keyword>